<evidence type="ECO:0000313" key="3">
    <source>
        <dbReference type="Proteomes" id="UP000325292"/>
    </source>
</evidence>
<keyword evidence="3" id="KW-1185">Reference proteome</keyword>
<reference evidence="2 3" key="1">
    <citation type="journal article" date="2019" name="Sci. Rep.">
        <title>Sulfobacillus thermotolerans: new insights into resistance and metabolic capacities of acidophilic chemolithotrophs.</title>
        <authorList>
            <person name="Panyushkina A.E."/>
            <person name="Babenko V.V."/>
            <person name="Nikitina A.S."/>
            <person name="Selezneva O.V."/>
            <person name="Tsaplina I.A."/>
            <person name="Letarova M.A."/>
            <person name="Kostryukova E.S."/>
            <person name="Letarov A.V."/>
        </authorList>
    </citation>
    <scope>NUCLEOTIDE SEQUENCE [LARGE SCALE GENOMIC DNA]</scope>
    <source>
        <strain evidence="2 3">Kr1</strain>
    </source>
</reference>
<evidence type="ECO:0008006" key="4">
    <source>
        <dbReference type="Google" id="ProtNLM"/>
    </source>
</evidence>
<proteinExistence type="predicted"/>
<dbReference type="Proteomes" id="UP000325292">
    <property type="component" value="Chromosome"/>
</dbReference>
<evidence type="ECO:0000256" key="1">
    <source>
        <dbReference type="SAM" id="Phobius"/>
    </source>
</evidence>
<keyword evidence="1" id="KW-0472">Membrane</keyword>
<keyword evidence="1" id="KW-1133">Transmembrane helix</keyword>
<gene>
    <name evidence="2" type="ORF">BXT84_15965</name>
</gene>
<dbReference type="EMBL" id="CP019454">
    <property type="protein sequence ID" value="AUW95266.1"/>
    <property type="molecule type" value="Genomic_DNA"/>
</dbReference>
<feature type="transmembrane region" description="Helical" evidence="1">
    <location>
        <begin position="46"/>
        <end position="63"/>
    </location>
</feature>
<keyword evidence="1" id="KW-0812">Transmembrane</keyword>
<sequence>MYSRPDDKLAYAIAAMLVSWMWFVALSLAGRLLVELPHSFRLLKGFNRLSAGIMWLIAGRYLIQLSRMLWNG</sequence>
<name>A0ABM6RV80_9FIRM</name>
<protein>
    <recommendedName>
        <fullName evidence="4">Lysine transporter LysE</fullName>
    </recommendedName>
</protein>
<organism evidence="2 3">
    <name type="scientific">Sulfobacillus thermotolerans</name>
    <dbReference type="NCBI Taxonomy" id="338644"/>
    <lineage>
        <taxon>Bacteria</taxon>
        <taxon>Bacillati</taxon>
        <taxon>Bacillota</taxon>
        <taxon>Clostridia</taxon>
        <taxon>Eubacteriales</taxon>
        <taxon>Clostridiales Family XVII. Incertae Sedis</taxon>
        <taxon>Sulfobacillus</taxon>
    </lineage>
</organism>
<evidence type="ECO:0000313" key="2">
    <source>
        <dbReference type="EMBL" id="AUW95266.1"/>
    </source>
</evidence>
<accession>A0ABM6RV80</accession>
<feature type="transmembrane region" description="Helical" evidence="1">
    <location>
        <begin position="12"/>
        <end position="34"/>
    </location>
</feature>